<dbReference type="GO" id="GO:0030473">
    <property type="term" value="P:nuclear migration along microtubule"/>
    <property type="evidence" value="ECO:0007669"/>
    <property type="project" value="TreeGrafter"/>
</dbReference>
<dbReference type="PANTHER" id="PTHR37271:SF1">
    <property type="entry name" value="KARYOGAMY PROTEIN KAR9"/>
    <property type="match status" value="1"/>
</dbReference>
<dbReference type="GO" id="GO:0051293">
    <property type="term" value="P:establishment of spindle localization"/>
    <property type="evidence" value="ECO:0007669"/>
    <property type="project" value="TreeGrafter"/>
</dbReference>
<accession>A0A167W5C2</accession>
<name>A0A167W5C2_9EURO</name>
<dbReference type="GO" id="GO:0005938">
    <property type="term" value="C:cell cortex"/>
    <property type="evidence" value="ECO:0007669"/>
    <property type="project" value="TreeGrafter"/>
</dbReference>
<feature type="region of interest" description="Disordered" evidence="2">
    <location>
        <begin position="1"/>
        <end position="29"/>
    </location>
</feature>
<dbReference type="VEuPathDB" id="FungiDB:AAP_04993"/>
<gene>
    <name evidence="3" type="ORF">AAP_04993</name>
</gene>
<comment type="caution">
    <text evidence="3">The sequence shown here is derived from an EMBL/GenBank/DDBJ whole genome shotgun (WGS) entry which is preliminary data.</text>
</comment>
<dbReference type="EMBL" id="AZGZ01000026">
    <property type="protein sequence ID" value="KZZ88421.1"/>
    <property type="molecule type" value="Genomic_DNA"/>
</dbReference>
<organism evidence="3 4">
    <name type="scientific">Ascosphaera apis ARSEF 7405</name>
    <dbReference type="NCBI Taxonomy" id="392613"/>
    <lineage>
        <taxon>Eukaryota</taxon>
        <taxon>Fungi</taxon>
        <taxon>Dikarya</taxon>
        <taxon>Ascomycota</taxon>
        <taxon>Pezizomycotina</taxon>
        <taxon>Eurotiomycetes</taxon>
        <taxon>Eurotiomycetidae</taxon>
        <taxon>Onygenales</taxon>
        <taxon>Ascosphaeraceae</taxon>
        <taxon>Ascosphaera</taxon>
    </lineage>
</organism>
<dbReference type="PANTHER" id="PTHR37271">
    <property type="entry name" value="KARYOGAMY PROTEIN KAR9"/>
    <property type="match status" value="1"/>
</dbReference>
<sequence>MSTATEVPAAQDEEDSGCGNESADAHIDERSDLQVYLEDSTRPAGDGSGPLNSISNDVILLPTDGSFQSTGLSRANSVYSFSRNSFSSQLAQLMSIRLPEPSLLEGTIEVLNVLGGLDAEEDVEWAAAGGRQSLDDITRAATKFQSLVEIYVKAVERVPFRKDIAEAGPEELTTLVFQMDNVLKNWEQVKYQLRRVKTQVELAMEWEKLWNAVLGDVSGEIDEISKLIFEMEERRHKTMAMDYESDTAHGVDINELETIVEDSPISRHMTSNPRLSMAPGLSALQLMPPIEASARNAQDDTNLLALFARMQPLRASLDFLPMHLHAFLSRARTMFPSACEEIEERRMQLERKYEKLQADATTLKEELGEDRWIIVFRNAGRQANKMCDSVERTIGKLQEAIGVGGMGVNPSKEC</sequence>
<dbReference type="Proteomes" id="UP000242877">
    <property type="component" value="Unassembled WGS sequence"/>
</dbReference>
<evidence type="ECO:0000313" key="4">
    <source>
        <dbReference type="Proteomes" id="UP000242877"/>
    </source>
</evidence>
<dbReference type="InterPro" id="IPR013889">
    <property type="entry name" value="Karyogamy_KAR9"/>
</dbReference>
<protein>
    <submittedName>
        <fullName evidence="3">Karyogamy protein, KAR9</fullName>
    </submittedName>
</protein>
<dbReference type="OrthoDB" id="5559380at2759"/>
<dbReference type="GO" id="GO:0031578">
    <property type="term" value="P:mitotic spindle orientation checkpoint signaling"/>
    <property type="evidence" value="ECO:0007669"/>
    <property type="project" value="TreeGrafter"/>
</dbReference>
<dbReference type="GO" id="GO:0005816">
    <property type="term" value="C:spindle pole body"/>
    <property type="evidence" value="ECO:0007669"/>
    <property type="project" value="TreeGrafter"/>
</dbReference>
<keyword evidence="4" id="KW-1185">Reference proteome</keyword>
<dbReference type="GO" id="GO:0043332">
    <property type="term" value="C:mating projection tip"/>
    <property type="evidence" value="ECO:0007669"/>
    <property type="project" value="TreeGrafter"/>
</dbReference>
<evidence type="ECO:0000256" key="1">
    <source>
        <dbReference type="SAM" id="Coils"/>
    </source>
</evidence>
<evidence type="ECO:0000313" key="3">
    <source>
        <dbReference type="EMBL" id="KZZ88421.1"/>
    </source>
</evidence>
<evidence type="ECO:0000256" key="2">
    <source>
        <dbReference type="SAM" id="MobiDB-lite"/>
    </source>
</evidence>
<reference evidence="3 4" key="1">
    <citation type="journal article" date="2016" name="Genome Biol. Evol.">
        <title>Divergent and convergent evolution of fungal pathogenicity.</title>
        <authorList>
            <person name="Shang Y."/>
            <person name="Xiao G."/>
            <person name="Zheng P."/>
            <person name="Cen K."/>
            <person name="Zhan S."/>
            <person name="Wang C."/>
        </authorList>
    </citation>
    <scope>NUCLEOTIDE SEQUENCE [LARGE SCALE GENOMIC DNA]</scope>
    <source>
        <strain evidence="3 4">ARSEF 7405</strain>
    </source>
</reference>
<feature type="coiled-coil region" evidence="1">
    <location>
        <begin position="339"/>
        <end position="366"/>
    </location>
</feature>
<proteinExistence type="predicted"/>
<dbReference type="AlphaFoldDB" id="A0A167W5C2"/>
<keyword evidence="1" id="KW-0175">Coiled coil</keyword>
<dbReference type="Pfam" id="PF08580">
    <property type="entry name" value="KAR9"/>
    <property type="match status" value="1"/>
</dbReference>